<feature type="region of interest" description="Disordered" evidence="1">
    <location>
        <begin position="651"/>
        <end position="673"/>
    </location>
</feature>
<dbReference type="Proteomes" id="UP000649617">
    <property type="component" value="Unassembled WGS sequence"/>
</dbReference>
<gene>
    <name evidence="2" type="ORF">SPIL2461_LOCUS21984</name>
</gene>
<feature type="compositionally biased region" description="Basic and acidic residues" evidence="1">
    <location>
        <begin position="747"/>
        <end position="772"/>
    </location>
</feature>
<reference evidence="2" key="1">
    <citation type="submission" date="2021-02" db="EMBL/GenBank/DDBJ databases">
        <authorList>
            <person name="Dougan E. K."/>
            <person name="Rhodes N."/>
            <person name="Thang M."/>
            <person name="Chan C."/>
        </authorList>
    </citation>
    <scope>NUCLEOTIDE SEQUENCE</scope>
</reference>
<evidence type="ECO:0000313" key="3">
    <source>
        <dbReference type="Proteomes" id="UP000649617"/>
    </source>
</evidence>
<name>A0A812XQT1_SYMPI</name>
<comment type="caution">
    <text evidence="2">The sequence shown here is derived from an EMBL/GenBank/DDBJ whole genome shotgun (WGS) entry which is preliminary data.</text>
</comment>
<sequence>MKQFELKLKKAIEKVKLVLEAEKTPQIPAQVHHSYEDKFSLVERGTCLALASLTNGLGALGLSNKHLAQLQKWAESSAVSLRFKAKETCEFLREETRDEDSPTKRVTEVQVGGVAFGSFSSKTITKVTEFFWKFEAAYELEAIRGVGAEDSDRLTLCSGTGHVELKTSTKSPPHPQSKVSANADVNITFLVKQLTGSPPIPVFKVDRLCPKCRTPRRNAQVEEAINFCSRLLPWTRTISQYLNRLRKIHPRRSSTPPGSFDLFIPALPLFTKGGSNKPSTSSDALVLLGEEGEEAKLVLSASDGNRLLGEEFRALREQRDNLIEIFPDDGSIYTWSESFRALIVQHCEHVLVQWLEMIDYVEHMLRAQLVAAIGKEVKPAEFASYMRFHYRKLFREAYQPCPCSFAIRRSDKHGPEGTISIEEEALGLQDEASIKTPICAITAVGRTPSTMTFPLNPSTTISFGGEVHLHAWLDHQFSGESASKLSLVSRARQFSSFMVLIGRVSSPTSFDPKYAALVQNKDELEIPLELSTIPTPKEFKDAIESLSPQQQEFAKAFRAMQLESTLFAVLVVQIKPQLEKLLNLSEDSLTKEIKLTQDLMQLFIKYQIPSDLLSFTTDLLPSGNASAADRLRVVKRQVQAMQDMIEAEKREELEQRRKEEEHRRLEAERQRREEEERQLQMLELQRKMEEVRQISNQSLNDMMERSCNLSASASNTFYKQAKKSSGSGFFGGMTKALTGAFTGGSSSRERCRISEAEPEMKRSSQPKLDKATPRRRLSLGGAEPTRPKPTEAATEAREPQSSKQAEQEPSQATQPRENAQPTRPGQPEALTTLEVRDYTQVPKELDEQFEKLDPDSSLRPTIINPGSTWTKRSQAALLASAHTKSLTSDEQKRERDAAFDLLDAITKSGALPLSHAELHIIVAATHCFDKTVTETVVQDNINPIAKVERSSLIMASTVHQQHASCLMNESSQVRVMADSPQLFLEDEKAESAA</sequence>
<feature type="region of interest" description="Disordered" evidence="1">
    <location>
        <begin position="739"/>
        <end position="833"/>
    </location>
</feature>
<dbReference type="AlphaFoldDB" id="A0A812XQT1"/>
<accession>A0A812XQT1</accession>
<feature type="compositionally biased region" description="Basic and acidic residues" evidence="1">
    <location>
        <begin position="785"/>
        <end position="800"/>
    </location>
</feature>
<dbReference type="OrthoDB" id="422042at2759"/>
<proteinExistence type="predicted"/>
<dbReference type="EMBL" id="CAJNIZ010046760">
    <property type="protein sequence ID" value="CAE7756168.1"/>
    <property type="molecule type" value="Genomic_DNA"/>
</dbReference>
<protein>
    <submittedName>
        <fullName evidence="2">Uncharacterized protein</fullName>
    </submittedName>
</protein>
<organism evidence="2 3">
    <name type="scientific">Symbiodinium pilosum</name>
    <name type="common">Dinoflagellate</name>
    <dbReference type="NCBI Taxonomy" id="2952"/>
    <lineage>
        <taxon>Eukaryota</taxon>
        <taxon>Sar</taxon>
        <taxon>Alveolata</taxon>
        <taxon>Dinophyceae</taxon>
        <taxon>Suessiales</taxon>
        <taxon>Symbiodiniaceae</taxon>
        <taxon>Symbiodinium</taxon>
    </lineage>
</organism>
<evidence type="ECO:0000313" key="2">
    <source>
        <dbReference type="EMBL" id="CAE7756168.1"/>
    </source>
</evidence>
<feature type="compositionally biased region" description="Polar residues" evidence="1">
    <location>
        <begin position="801"/>
        <end position="823"/>
    </location>
</feature>
<evidence type="ECO:0000256" key="1">
    <source>
        <dbReference type="SAM" id="MobiDB-lite"/>
    </source>
</evidence>
<keyword evidence="3" id="KW-1185">Reference proteome</keyword>